<organism evidence="8 9">
    <name type="scientific">Dethiosulfatarculus sandiegensis</name>
    <dbReference type="NCBI Taxonomy" id="1429043"/>
    <lineage>
        <taxon>Bacteria</taxon>
        <taxon>Pseudomonadati</taxon>
        <taxon>Thermodesulfobacteriota</taxon>
        <taxon>Desulfarculia</taxon>
        <taxon>Desulfarculales</taxon>
        <taxon>Desulfarculaceae</taxon>
        <taxon>Dethiosulfatarculus</taxon>
    </lineage>
</organism>
<evidence type="ECO:0000313" key="8">
    <source>
        <dbReference type="EMBL" id="KIX11284.1"/>
    </source>
</evidence>
<evidence type="ECO:0000256" key="3">
    <source>
        <dbReference type="ARBA" id="ARBA00022692"/>
    </source>
</evidence>
<evidence type="ECO:0000256" key="2">
    <source>
        <dbReference type="ARBA" id="ARBA00022475"/>
    </source>
</evidence>
<dbReference type="InterPro" id="IPR011577">
    <property type="entry name" value="Cyt_b561_bac/Ni-Hgenase"/>
</dbReference>
<dbReference type="STRING" id="1429043.X474_25160"/>
<feature type="non-terminal residue" evidence="8">
    <location>
        <position position="223"/>
    </location>
</feature>
<evidence type="ECO:0000259" key="7">
    <source>
        <dbReference type="Pfam" id="PF01292"/>
    </source>
</evidence>
<dbReference type="AlphaFoldDB" id="A0A0D2IZ37"/>
<dbReference type="InParanoid" id="A0A0D2IZ37"/>
<dbReference type="GO" id="GO:0005886">
    <property type="term" value="C:plasma membrane"/>
    <property type="evidence" value="ECO:0007669"/>
    <property type="project" value="UniProtKB-SubCell"/>
</dbReference>
<dbReference type="RefSeq" id="WP_052515528.1">
    <property type="nucleotide sequence ID" value="NZ_AZAC01000065.1"/>
</dbReference>
<keyword evidence="9" id="KW-1185">Reference proteome</keyword>
<sequence>MGRRAVVGTVASLAFVAGIAFAVRSASVQGAELLFDSATWLVWLSPFAGVLAAGVTKRKDPVIEGERVLRHDDAAILEHWAHGIGTAVLLVSGIALGFLFVPSLLGAGAPVWAAMNVHFVAVVVFLFGTFYYGANTALALKRFAEHLPTRDAIDYTRRHYGLLLGFKKLTFPPERKYFESEKMAFILALVSTVVIIATGLVKVAAHAIDVPGWLLAVATPAHD</sequence>
<feature type="transmembrane region" description="Helical" evidence="6">
    <location>
        <begin position="38"/>
        <end position="56"/>
    </location>
</feature>
<gene>
    <name evidence="8" type="ORF">X474_25160</name>
</gene>
<comment type="caution">
    <text evidence="8">The sequence shown here is derived from an EMBL/GenBank/DDBJ whole genome shotgun (WGS) entry which is preliminary data.</text>
</comment>
<keyword evidence="2" id="KW-1003">Cell membrane</keyword>
<name>A0A0D2IZ37_9BACT</name>
<keyword evidence="4 6" id="KW-1133">Transmembrane helix</keyword>
<dbReference type="GO" id="GO:0009055">
    <property type="term" value="F:electron transfer activity"/>
    <property type="evidence" value="ECO:0007669"/>
    <property type="project" value="InterPro"/>
</dbReference>
<accession>A0A0D2IZ37</accession>
<dbReference type="SUPFAM" id="SSF81342">
    <property type="entry name" value="Transmembrane di-heme cytochromes"/>
    <property type="match status" value="1"/>
</dbReference>
<dbReference type="EMBL" id="AZAC01000065">
    <property type="protein sequence ID" value="KIX11284.1"/>
    <property type="molecule type" value="Genomic_DNA"/>
</dbReference>
<dbReference type="Gene3D" id="1.20.950.20">
    <property type="entry name" value="Transmembrane di-heme cytochromes, Chain C"/>
    <property type="match status" value="1"/>
</dbReference>
<evidence type="ECO:0000256" key="1">
    <source>
        <dbReference type="ARBA" id="ARBA00004651"/>
    </source>
</evidence>
<evidence type="ECO:0000256" key="5">
    <source>
        <dbReference type="ARBA" id="ARBA00023136"/>
    </source>
</evidence>
<feature type="transmembrane region" description="Helical" evidence="6">
    <location>
        <begin position="113"/>
        <end position="134"/>
    </location>
</feature>
<dbReference type="InterPro" id="IPR016174">
    <property type="entry name" value="Di-haem_cyt_TM"/>
</dbReference>
<dbReference type="Proteomes" id="UP000032233">
    <property type="component" value="Unassembled WGS sequence"/>
</dbReference>
<dbReference type="Pfam" id="PF01292">
    <property type="entry name" value="Ni_hydr_CYTB"/>
    <property type="match status" value="1"/>
</dbReference>
<evidence type="ECO:0000256" key="6">
    <source>
        <dbReference type="SAM" id="Phobius"/>
    </source>
</evidence>
<feature type="domain" description="Cytochrome b561 bacterial/Ni-hydrogenase" evidence="7">
    <location>
        <begin position="70"/>
        <end position="222"/>
    </location>
</feature>
<protein>
    <recommendedName>
        <fullName evidence="7">Cytochrome b561 bacterial/Ni-hydrogenase domain-containing protein</fullName>
    </recommendedName>
</protein>
<evidence type="ECO:0000313" key="9">
    <source>
        <dbReference type="Proteomes" id="UP000032233"/>
    </source>
</evidence>
<feature type="transmembrane region" description="Helical" evidence="6">
    <location>
        <begin position="77"/>
        <end position="101"/>
    </location>
</feature>
<comment type="subcellular location">
    <subcellularLocation>
        <location evidence="1">Cell membrane</location>
        <topology evidence="1">Multi-pass membrane protein</topology>
    </subcellularLocation>
</comment>
<dbReference type="OrthoDB" id="197262at2"/>
<evidence type="ECO:0000256" key="4">
    <source>
        <dbReference type="ARBA" id="ARBA00022989"/>
    </source>
</evidence>
<feature type="transmembrane region" description="Helical" evidence="6">
    <location>
        <begin position="184"/>
        <end position="205"/>
    </location>
</feature>
<keyword evidence="5 6" id="KW-0472">Membrane</keyword>
<dbReference type="GO" id="GO:0022904">
    <property type="term" value="P:respiratory electron transport chain"/>
    <property type="evidence" value="ECO:0007669"/>
    <property type="project" value="InterPro"/>
</dbReference>
<reference evidence="8 9" key="1">
    <citation type="submission" date="2013-11" db="EMBL/GenBank/DDBJ databases">
        <title>Metagenomic analysis of a methanogenic consortium involved in long chain n-alkane degradation.</title>
        <authorList>
            <person name="Davidova I.A."/>
            <person name="Callaghan A.V."/>
            <person name="Wawrik B."/>
            <person name="Pruitt S."/>
            <person name="Marks C."/>
            <person name="Duncan K.E."/>
            <person name="Suflita J.M."/>
        </authorList>
    </citation>
    <scope>NUCLEOTIDE SEQUENCE [LARGE SCALE GENOMIC DNA]</scope>
    <source>
        <strain evidence="8 9">SPR</strain>
    </source>
</reference>
<keyword evidence="3 6" id="KW-0812">Transmembrane</keyword>
<proteinExistence type="predicted"/>